<dbReference type="InterPro" id="IPR021127">
    <property type="entry name" value="CRISPR_associated_Cas2"/>
</dbReference>
<evidence type="ECO:0000313" key="9">
    <source>
        <dbReference type="Proteomes" id="UP000595618"/>
    </source>
</evidence>
<evidence type="ECO:0000259" key="7">
    <source>
        <dbReference type="Pfam" id="PF20803"/>
    </source>
</evidence>
<evidence type="ECO:0000256" key="2">
    <source>
        <dbReference type="ARBA" id="ARBA00022723"/>
    </source>
</evidence>
<dbReference type="GO" id="GO:0004521">
    <property type="term" value="F:RNA endonuclease activity"/>
    <property type="evidence" value="ECO:0007669"/>
    <property type="project" value="InterPro"/>
</dbReference>
<evidence type="ECO:0000256" key="5">
    <source>
        <dbReference type="ARBA" id="ARBA00022842"/>
    </source>
</evidence>
<name>A0A7T5RIZ1_9BACT</name>
<dbReference type="SUPFAM" id="SSF143430">
    <property type="entry name" value="TTP0101/SSO1404-like"/>
    <property type="match status" value="1"/>
</dbReference>
<dbReference type="InterPro" id="IPR048846">
    <property type="entry name" value="PaaX-like_central"/>
</dbReference>
<protein>
    <submittedName>
        <fullName evidence="8">CRISPR-associated endonuclease Cas2</fullName>
    </submittedName>
</protein>
<sequence length="183" mass="20656">MKKVLKSITRALLDQLAEAGPLMIDAFFPKYYPGTGLIRGLFGLDHVRYSSVPEAKHSLSSILNRLKREGLVVCAGPKKKARWRITKKGLHKLKDTKPAEPRMTHILPPADGLTRLVTFDIPEDEKEKRSWLRKELLACGFEPLQKSVYIGKRPLPETLIKSIDARRMSKYIHIVSLSATGTI</sequence>
<feature type="domain" description="Transcriptional repressor PaaX-like central Cas2-like" evidence="7">
    <location>
        <begin position="110"/>
        <end position="177"/>
    </location>
</feature>
<reference evidence="8 9" key="1">
    <citation type="submission" date="2020-07" db="EMBL/GenBank/DDBJ databases">
        <title>Huge and variable diversity of episymbiotic CPR bacteria and DPANN archaea in groundwater ecosystems.</title>
        <authorList>
            <person name="He C.Y."/>
            <person name="Keren R."/>
            <person name="Whittaker M."/>
            <person name="Farag I.F."/>
            <person name="Doudna J."/>
            <person name="Cate J.H.D."/>
            <person name="Banfield J.F."/>
        </authorList>
    </citation>
    <scope>NUCLEOTIDE SEQUENCE [LARGE SCALE GENOMIC DNA]</scope>
    <source>
        <strain evidence="8">NC_groundwater_541_Ag_S-0.1um_46_50</strain>
    </source>
</reference>
<organism evidence="8 9">
    <name type="scientific">Candidatus Sungiibacteriota bacterium</name>
    <dbReference type="NCBI Taxonomy" id="2750080"/>
    <lineage>
        <taxon>Bacteria</taxon>
        <taxon>Candidatus Sungiibacteriota</taxon>
    </lineage>
</organism>
<keyword evidence="3 8" id="KW-0255">Endonuclease</keyword>
<dbReference type="GO" id="GO:0043571">
    <property type="term" value="P:maintenance of CRISPR repeat elements"/>
    <property type="evidence" value="ECO:0007669"/>
    <property type="project" value="InterPro"/>
</dbReference>
<evidence type="ECO:0000313" key="8">
    <source>
        <dbReference type="EMBL" id="QQG44972.1"/>
    </source>
</evidence>
<dbReference type="Proteomes" id="UP000595618">
    <property type="component" value="Chromosome"/>
</dbReference>
<keyword evidence="1" id="KW-0540">Nuclease</keyword>
<keyword evidence="2" id="KW-0479">Metal-binding</keyword>
<dbReference type="Pfam" id="PF20803">
    <property type="entry name" value="PaaX_M"/>
    <property type="match status" value="1"/>
</dbReference>
<keyword evidence="6" id="KW-0051">Antiviral defense</keyword>
<keyword evidence="4" id="KW-0378">Hydrolase</keyword>
<evidence type="ECO:0000256" key="4">
    <source>
        <dbReference type="ARBA" id="ARBA00022801"/>
    </source>
</evidence>
<keyword evidence="5" id="KW-0460">Magnesium</keyword>
<evidence type="ECO:0000256" key="3">
    <source>
        <dbReference type="ARBA" id="ARBA00022759"/>
    </source>
</evidence>
<dbReference type="NCBIfam" id="TIGR01573">
    <property type="entry name" value="cas2"/>
    <property type="match status" value="1"/>
</dbReference>
<proteinExistence type="predicted"/>
<evidence type="ECO:0000256" key="1">
    <source>
        <dbReference type="ARBA" id="ARBA00022722"/>
    </source>
</evidence>
<dbReference type="AlphaFoldDB" id="A0A7T5RIZ1"/>
<accession>A0A7T5RIZ1</accession>
<gene>
    <name evidence="8" type="primary">cas2</name>
    <name evidence="8" type="ORF">HYW89_03130</name>
</gene>
<dbReference type="EMBL" id="CP066690">
    <property type="protein sequence ID" value="QQG44972.1"/>
    <property type="molecule type" value="Genomic_DNA"/>
</dbReference>
<evidence type="ECO:0000256" key="6">
    <source>
        <dbReference type="ARBA" id="ARBA00023118"/>
    </source>
</evidence>